<dbReference type="GO" id="GO:0005737">
    <property type="term" value="C:cytoplasm"/>
    <property type="evidence" value="ECO:0007669"/>
    <property type="project" value="TreeGrafter"/>
</dbReference>
<evidence type="ECO:0000313" key="2">
    <source>
        <dbReference type="EMBL" id="PIZ01258.1"/>
    </source>
</evidence>
<organism evidence="2 3">
    <name type="scientific">bacterium (Candidatus Gribaldobacteria) CG_4_10_14_0_8_um_filter_33_9</name>
    <dbReference type="NCBI Taxonomy" id="2014266"/>
    <lineage>
        <taxon>Bacteria</taxon>
        <taxon>Candidatus Gribaldobacteria</taxon>
    </lineage>
</organism>
<proteinExistence type="predicted"/>
<dbReference type="GO" id="GO:0009094">
    <property type="term" value="P:L-phenylalanine biosynthetic process"/>
    <property type="evidence" value="ECO:0007669"/>
    <property type="project" value="InterPro"/>
</dbReference>
<dbReference type="PANTHER" id="PTHR21022:SF19">
    <property type="entry name" value="PREPHENATE DEHYDRATASE-RELATED"/>
    <property type="match status" value="1"/>
</dbReference>
<dbReference type="InterPro" id="IPR002912">
    <property type="entry name" value="ACT_dom"/>
</dbReference>
<dbReference type="InterPro" id="IPR018528">
    <property type="entry name" value="Preph_deHydtase_CS"/>
</dbReference>
<dbReference type="PROSITE" id="PS51671">
    <property type="entry name" value="ACT"/>
    <property type="match status" value="1"/>
</dbReference>
<dbReference type="SUPFAM" id="SSF55021">
    <property type="entry name" value="ACT-like"/>
    <property type="match status" value="1"/>
</dbReference>
<gene>
    <name evidence="2" type="ORF">COY61_00075</name>
</gene>
<evidence type="ECO:0000313" key="3">
    <source>
        <dbReference type="Proteomes" id="UP000229371"/>
    </source>
</evidence>
<sequence length="96" mass="10828">MWSRSGQNLVAEWLILNNSTRFWVVRRRSVRLTGNDRTSLAFELFKNAPGALLAVLALFASRGLNLSKVESRPNKDALGKYVFLVDVEAHQKDPSL</sequence>
<dbReference type="AlphaFoldDB" id="A0A2M7RP46"/>
<dbReference type="Pfam" id="PF01842">
    <property type="entry name" value="ACT"/>
    <property type="match status" value="1"/>
</dbReference>
<dbReference type="Gene3D" id="3.30.70.260">
    <property type="match status" value="1"/>
</dbReference>
<dbReference type="PANTHER" id="PTHR21022">
    <property type="entry name" value="PREPHENATE DEHYDRATASE P PROTEIN"/>
    <property type="match status" value="1"/>
</dbReference>
<feature type="domain" description="ACT" evidence="1">
    <location>
        <begin position="40"/>
        <end position="96"/>
    </location>
</feature>
<name>A0A2M7RP46_9BACT</name>
<dbReference type="InterPro" id="IPR045865">
    <property type="entry name" value="ACT-like_dom_sf"/>
</dbReference>
<evidence type="ECO:0000259" key="1">
    <source>
        <dbReference type="PROSITE" id="PS51671"/>
    </source>
</evidence>
<dbReference type="EMBL" id="PFMI01000003">
    <property type="protein sequence ID" value="PIZ01258.1"/>
    <property type="molecule type" value="Genomic_DNA"/>
</dbReference>
<dbReference type="Proteomes" id="UP000229371">
    <property type="component" value="Unassembled WGS sequence"/>
</dbReference>
<dbReference type="PROSITE" id="PS00858">
    <property type="entry name" value="PREPHENATE_DEHYDR_2"/>
    <property type="match status" value="1"/>
</dbReference>
<comment type="caution">
    <text evidence="2">The sequence shown here is derived from an EMBL/GenBank/DDBJ whole genome shotgun (WGS) entry which is preliminary data.</text>
</comment>
<dbReference type="GO" id="GO:0004664">
    <property type="term" value="F:prephenate dehydratase activity"/>
    <property type="evidence" value="ECO:0007669"/>
    <property type="project" value="InterPro"/>
</dbReference>
<reference evidence="3" key="1">
    <citation type="submission" date="2017-09" db="EMBL/GenBank/DDBJ databases">
        <title>Depth-based differentiation of microbial function through sediment-hosted aquifers and enrichment of novel symbionts in the deep terrestrial subsurface.</title>
        <authorList>
            <person name="Probst A.J."/>
            <person name="Ladd B."/>
            <person name="Jarett J.K."/>
            <person name="Geller-Mcgrath D.E."/>
            <person name="Sieber C.M.K."/>
            <person name="Emerson J.B."/>
            <person name="Anantharaman K."/>
            <person name="Thomas B.C."/>
            <person name="Malmstrom R."/>
            <person name="Stieglmeier M."/>
            <person name="Klingl A."/>
            <person name="Woyke T."/>
            <person name="Ryan C.M."/>
            <person name="Banfield J.F."/>
        </authorList>
    </citation>
    <scope>NUCLEOTIDE SEQUENCE [LARGE SCALE GENOMIC DNA]</scope>
</reference>
<accession>A0A2M7RP46</accession>
<protein>
    <recommendedName>
        <fullName evidence="1">ACT domain-containing protein</fullName>
    </recommendedName>
</protein>